<keyword evidence="3" id="KW-0560">Oxidoreductase</keyword>
<sequence length="301" mass="35292">MKFTKEKDLDKVLNALIEPYKNRVPDVQNVVQGMLIERIISKEEDLKNDHIAFRTLGVPNLGIESLEKIFMYYGYEKHDYYFFSEKKLNAYWYSHPENKYPRIFISELRVSDLSPQTQKVIYKYTDGIKSDPVDNLDLNNIEEVSSFFRRSLWELPTLADYESLQEESEYAAWVIYNRYYLNHFTISIHDLPKPFNKLEYFNEFLKSIGIKLNNSGGEIKVSRDRLLKQSSSVAGKVIAIFKGGKSMKIPGSYIEFAERLVLPQFAHLNKSNIETRHRRDGFETGNADKIFESTYKSQQNK</sequence>
<evidence type="ECO:0000313" key="8">
    <source>
        <dbReference type="EMBL" id="SKB80398.1"/>
    </source>
</evidence>
<evidence type="ECO:0000256" key="7">
    <source>
        <dbReference type="ARBA" id="ARBA00035045"/>
    </source>
</evidence>
<dbReference type="EC" id="1.13.11.93" evidence="6"/>
<dbReference type="RefSeq" id="WP_079721900.1">
    <property type="nucleotide sequence ID" value="NZ_FUYY01000008.1"/>
</dbReference>
<comment type="similarity">
    <text evidence="5">Belongs to the 2-oxoadipate dioxygenase/decarboxylase family.</text>
</comment>
<evidence type="ECO:0000313" key="9">
    <source>
        <dbReference type="Proteomes" id="UP000190230"/>
    </source>
</evidence>
<keyword evidence="9" id="KW-1185">Reference proteome</keyword>
<dbReference type="Proteomes" id="UP000190230">
    <property type="component" value="Unassembled WGS sequence"/>
</dbReference>
<dbReference type="PANTHER" id="PTHR31136">
    <property type="entry name" value="DUF1338 DOMAIN-CONTAINING PROTEIN"/>
    <property type="match status" value="1"/>
</dbReference>
<dbReference type="Gene3D" id="3.10.180.50">
    <property type="match status" value="1"/>
</dbReference>
<dbReference type="CDD" id="cd16350">
    <property type="entry name" value="VOC_like"/>
    <property type="match status" value="1"/>
</dbReference>
<dbReference type="GO" id="GO:0051213">
    <property type="term" value="F:dioxygenase activity"/>
    <property type="evidence" value="ECO:0007669"/>
    <property type="project" value="UniProtKB-KW"/>
</dbReference>
<protein>
    <recommendedName>
        <fullName evidence="6">2-oxoadipate dioxygenase/decarboxylase</fullName>
        <ecNumber evidence="6">1.13.11.93</ecNumber>
    </recommendedName>
    <alternativeName>
        <fullName evidence="7">2-hydroxyglutarate synthase</fullName>
    </alternativeName>
</protein>
<dbReference type="PANTHER" id="PTHR31136:SF5">
    <property type="entry name" value="2-OXOADIPATE DIOXYGENASE_DECARBOXYLASE, CHLOROPLASTIC"/>
    <property type="match status" value="1"/>
</dbReference>
<dbReference type="EMBL" id="FUYY01000008">
    <property type="protein sequence ID" value="SKB80398.1"/>
    <property type="molecule type" value="Genomic_DNA"/>
</dbReference>
<evidence type="ECO:0000256" key="4">
    <source>
        <dbReference type="ARBA" id="ARBA00023004"/>
    </source>
</evidence>
<dbReference type="SMART" id="SM01150">
    <property type="entry name" value="DUF1338"/>
    <property type="match status" value="1"/>
</dbReference>
<dbReference type="OrthoDB" id="506370at2"/>
<evidence type="ECO:0000256" key="1">
    <source>
        <dbReference type="ARBA" id="ARBA00001954"/>
    </source>
</evidence>
<evidence type="ECO:0000256" key="3">
    <source>
        <dbReference type="ARBA" id="ARBA00023002"/>
    </source>
</evidence>
<dbReference type="InterPro" id="IPR009770">
    <property type="entry name" value="HGLS"/>
</dbReference>
<dbReference type="AlphaFoldDB" id="A0A1T5E8N5"/>
<name>A0A1T5E8N5_9FLAO</name>
<evidence type="ECO:0000256" key="5">
    <source>
        <dbReference type="ARBA" id="ARBA00035013"/>
    </source>
</evidence>
<keyword evidence="2" id="KW-0223">Dioxygenase</keyword>
<organism evidence="8 9">
    <name type="scientific">Salegentibacter holothuriorum</name>
    <dbReference type="NCBI Taxonomy" id="241145"/>
    <lineage>
        <taxon>Bacteria</taxon>
        <taxon>Pseudomonadati</taxon>
        <taxon>Bacteroidota</taxon>
        <taxon>Flavobacteriia</taxon>
        <taxon>Flavobacteriales</taxon>
        <taxon>Flavobacteriaceae</taxon>
        <taxon>Salegentibacter</taxon>
    </lineage>
</organism>
<gene>
    <name evidence="8" type="ORF">SAMN05660776_3076</name>
</gene>
<dbReference type="Pfam" id="PF07063">
    <property type="entry name" value="HGLS"/>
    <property type="match status" value="1"/>
</dbReference>
<dbReference type="STRING" id="241145.SAMN05660776_3076"/>
<evidence type="ECO:0000256" key="2">
    <source>
        <dbReference type="ARBA" id="ARBA00022964"/>
    </source>
</evidence>
<accession>A0A1T5E8N5</accession>
<evidence type="ECO:0000256" key="6">
    <source>
        <dbReference type="ARBA" id="ARBA00035023"/>
    </source>
</evidence>
<reference evidence="9" key="1">
    <citation type="submission" date="2017-02" db="EMBL/GenBank/DDBJ databases">
        <authorList>
            <person name="Varghese N."/>
            <person name="Submissions S."/>
        </authorList>
    </citation>
    <scope>NUCLEOTIDE SEQUENCE [LARGE SCALE GENOMIC DNA]</scope>
    <source>
        <strain evidence="9">DSM 23405</strain>
    </source>
</reference>
<proteinExistence type="inferred from homology"/>
<comment type="cofactor">
    <cofactor evidence="1">
        <name>Fe(2+)</name>
        <dbReference type="ChEBI" id="CHEBI:29033"/>
    </cofactor>
</comment>
<keyword evidence="4" id="KW-0408">Iron</keyword>